<dbReference type="Proteomes" id="UP000492821">
    <property type="component" value="Unassembled WGS sequence"/>
</dbReference>
<feature type="domain" description="BTB" evidence="1">
    <location>
        <begin position="150"/>
        <end position="207"/>
    </location>
</feature>
<dbReference type="InterPro" id="IPR000210">
    <property type="entry name" value="BTB/POZ_dom"/>
</dbReference>
<dbReference type="PROSITE" id="PS50097">
    <property type="entry name" value="BTB"/>
    <property type="match status" value="1"/>
</dbReference>
<dbReference type="SUPFAM" id="SSF54695">
    <property type="entry name" value="POZ domain"/>
    <property type="match status" value="1"/>
</dbReference>
<accession>A0A7E4VPS8</accession>
<name>A0A7E4VPS8_PANRE</name>
<dbReference type="SMART" id="SM00225">
    <property type="entry name" value="BTB"/>
    <property type="match status" value="1"/>
</dbReference>
<proteinExistence type="predicted"/>
<dbReference type="Gene3D" id="3.30.710.10">
    <property type="entry name" value="Potassium Channel Kv1.1, Chain A"/>
    <property type="match status" value="1"/>
</dbReference>
<dbReference type="InterPro" id="IPR011333">
    <property type="entry name" value="SKP1/BTB/POZ_sf"/>
</dbReference>
<dbReference type="PANTHER" id="PTHR24413">
    <property type="entry name" value="SPECKLE-TYPE POZ PROTEIN"/>
    <property type="match status" value="1"/>
</dbReference>
<reference evidence="2" key="1">
    <citation type="journal article" date="2013" name="Genetics">
        <title>The draft genome and transcriptome of Panagrellus redivivus are shaped by the harsh demands of a free-living lifestyle.</title>
        <authorList>
            <person name="Srinivasan J."/>
            <person name="Dillman A.R."/>
            <person name="Macchietto M.G."/>
            <person name="Heikkinen L."/>
            <person name="Lakso M."/>
            <person name="Fracchia K.M."/>
            <person name="Antoshechkin I."/>
            <person name="Mortazavi A."/>
            <person name="Wong G."/>
            <person name="Sternberg P.W."/>
        </authorList>
    </citation>
    <scope>NUCLEOTIDE SEQUENCE [LARGE SCALE GENOMIC DNA]</scope>
    <source>
        <strain evidence="2">MT8872</strain>
    </source>
</reference>
<reference evidence="3" key="2">
    <citation type="submission" date="2020-10" db="UniProtKB">
        <authorList>
            <consortium name="WormBaseParasite"/>
        </authorList>
    </citation>
    <scope>IDENTIFICATION</scope>
</reference>
<dbReference type="SUPFAM" id="SSF49599">
    <property type="entry name" value="TRAF domain-like"/>
    <property type="match status" value="1"/>
</dbReference>
<dbReference type="InterPro" id="IPR008974">
    <property type="entry name" value="TRAF-like"/>
</dbReference>
<dbReference type="InterPro" id="IPR002083">
    <property type="entry name" value="MATH/TRAF_dom"/>
</dbReference>
<evidence type="ECO:0000259" key="1">
    <source>
        <dbReference type="PROSITE" id="PS50097"/>
    </source>
</evidence>
<sequence>MPSLVKLVTDSDSIEIPETALSLKIGEKVTTVARPIAQIEGLKWWLEVCPAGFAKSNAVFISVFVKVTKHVDIRTVFTLKNTTFEIQDSWIADDNLRFGYDNLFSHDYFLNNGAIHNGKFVITCKVEFEVPIIDLKPLPNIHALLLKTCPQIAFKVGDESVLMNKAILTSISPVFHAMFDHDTKEAKINVVEIKDFDIDTVYKVMYFCLGIELNNLTTKESIEMLKFADKYDIQGLQKYFEAVLIASITADNICDIVNYAWTYSRDTVNTKCACFFSKSSESVVLTSAFADLEPTVMSSLVKAAVEFKSR</sequence>
<dbReference type="CDD" id="cd00121">
    <property type="entry name" value="MATH"/>
    <property type="match status" value="1"/>
</dbReference>
<dbReference type="Gene3D" id="2.60.210.10">
    <property type="entry name" value="Apoptosis, Tumor Necrosis Factor Receptor Associated Protein 2, Chain A"/>
    <property type="match status" value="1"/>
</dbReference>
<dbReference type="AlphaFoldDB" id="A0A7E4VPS8"/>
<organism evidence="2 3">
    <name type="scientific">Panagrellus redivivus</name>
    <name type="common">Microworm</name>
    <dbReference type="NCBI Taxonomy" id="6233"/>
    <lineage>
        <taxon>Eukaryota</taxon>
        <taxon>Metazoa</taxon>
        <taxon>Ecdysozoa</taxon>
        <taxon>Nematoda</taxon>
        <taxon>Chromadorea</taxon>
        <taxon>Rhabditida</taxon>
        <taxon>Tylenchina</taxon>
        <taxon>Panagrolaimomorpha</taxon>
        <taxon>Panagrolaimoidea</taxon>
        <taxon>Panagrolaimidae</taxon>
        <taxon>Panagrellus</taxon>
    </lineage>
</organism>
<keyword evidence="2" id="KW-1185">Reference proteome</keyword>
<dbReference type="WBParaSite" id="Pan_g2371.t1">
    <property type="protein sequence ID" value="Pan_g2371.t1"/>
    <property type="gene ID" value="Pan_g2371"/>
</dbReference>
<protein>
    <submittedName>
        <fullName evidence="3">BTB domain-containing protein</fullName>
    </submittedName>
</protein>
<evidence type="ECO:0000313" key="3">
    <source>
        <dbReference type="WBParaSite" id="Pan_g2371.t1"/>
    </source>
</evidence>
<evidence type="ECO:0000313" key="2">
    <source>
        <dbReference type="Proteomes" id="UP000492821"/>
    </source>
</evidence>
<dbReference type="GO" id="GO:0030163">
    <property type="term" value="P:protein catabolic process"/>
    <property type="evidence" value="ECO:0007669"/>
    <property type="project" value="UniProtKB-ARBA"/>
</dbReference>
<dbReference type="Pfam" id="PF00651">
    <property type="entry name" value="BTB"/>
    <property type="match status" value="1"/>
</dbReference>